<name>A0A5C5GGD8_9RHOB</name>
<dbReference type="GO" id="GO:0016887">
    <property type="term" value="F:ATP hydrolysis activity"/>
    <property type="evidence" value="ECO:0007669"/>
    <property type="project" value="InterPro"/>
</dbReference>
<dbReference type="GO" id="GO:0005524">
    <property type="term" value="F:ATP binding"/>
    <property type="evidence" value="ECO:0007669"/>
    <property type="project" value="UniProtKB-KW"/>
</dbReference>
<evidence type="ECO:0000256" key="3">
    <source>
        <dbReference type="ARBA" id="ARBA00022840"/>
    </source>
</evidence>
<dbReference type="InterPro" id="IPR027417">
    <property type="entry name" value="P-loop_NTPase"/>
</dbReference>
<protein>
    <submittedName>
        <fullName evidence="5">ATP-binding cassette domain-containing protein</fullName>
    </submittedName>
</protein>
<comment type="similarity">
    <text evidence="1">Belongs to the ABC transporter superfamily.</text>
</comment>
<dbReference type="PROSITE" id="PS00211">
    <property type="entry name" value="ABC_TRANSPORTER_1"/>
    <property type="match status" value="1"/>
</dbReference>
<dbReference type="GO" id="GO:0005886">
    <property type="term" value="C:plasma membrane"/>
    <property type="evidence" value="ECO:0007669"/>
    <property type="project" value="TreeGrafter"/>
</dbReference>
<organism evidence="5 6">
    <name type="scientific">Pelagovum pacificum</name>
    <dbReference type="NCBI Taxonomy" id="2588711"/>
    <lineage>
        <taxon>Bacteria</taxon>
        <taxon>Pseudomonadati</taxon>
        <taxon>Pseudomonadota</taxon>
        <taxon>Alphaproteobacteria</taxon>
        <taxon>Rhodobacterales</taxon>
        <taxon>Paracoccaceae</taxon>
        <taxon>Pelagovum</taxon>
    </lineage>
</organism>
<gene>
    <name evidence="5" type="ORF">FHY64_11235</name>
</gene>
<feature type="domain" description="ABC transporter" evidence="4">
    <location>
        <begin position="9"/>
        <end position="224"/>
    </location>
</feature>
<keyword evidence="3 5" id="KW-0067">ATP-binding</keyword>
<dbReference type="AlphaFoldDB" id="A0A5C5GGD8"/>
<reference evidence="5 6" key="1">
    <citation type="submission" date="2019-06" db="EMBL/GenBank/DDBJ databases">
        <title>Genome of new Rhodobacteraceae sp. SM1903.</title>
        <authorList>
            <person name="Ren X."/>
        </authorList>
    </citation>
    <scope>NUCLEOTIDE SEQUENCE [LARGE SCALE GENOMIC DNA]</scope>
    <source>
        <strain evidence="5 6">SM1903</strain>
    </source>
</reference>
<evidence type="ECO:0000256" key="1">
    <source>
        <dbReference type="ARBA" id="ARBA00005417"/>
    </source>
</evidence>
<evidence type="ECO:0000256" key="2">
    <source>
        <dbReference type="ARBA" id="ARBA00022741"/>
    </source>
</evidence>
<evidence type="ECO:0000313" key="5">
    <source>
        <dbReference type="EMBL" id="TNY33805.1"/>
    </source>
</evidence>
<dbReference type="SUPFAM" id="SSF52540">
    <property type="entry name" value="P-loop containing nucleoside triphosphate hydrolases"/>
    <property type="match status" value="1"/>
</dbReference>
<dbReference type="Gene3D" id="3.40.50.300">
    <property type="entry name" value="P-loop containing nucleotide triphosphate hydrolases"/>
    <property type="match status" value="1"/>
</dbReference>
<dbReference type="InterPro" id="IPR015854">
    <property type="entry name" value="ABC_transpr_LolD-like"/>
</dbReference>
<keyword evidence="6" id="KW-1185">Reference proteome</keyword>
<dbReference type="PANTHER" id="PTHR24220">
    <property type="entry name" value="IMPORT ATP-BINDING PROTEIN"/>
    <property type="match status" value="1"/>
</dbReference>
<dbReference type="InterPro" id="IPR003593">
    <property type="entry name" value="AAA+_ATPase"/>
</dbReference>
<dbReference type="InterPro" id="IPR017871">
    <property type="entry name" value="ABC_transporter-like_CS"/>
</dbReference>
<dbReference type="PANTHER" id="PTHR24220:SF689">
    <property type="entry name" value="LIPOPROTEIN-RELEASING SYSTEM ATP-BINDING PROTEIN LOLD"/>
    <property type="match status" value="1"/>
</dbReference>
<evidence type="ECO:0000313" key="6">
    <source>
        <dbReference type="Proteomes" id="UP000314011"/>
    </source>
</evidence>
<dbReference type="InterPro" id="IPR003439">
    <property type="entry name" value="ABC_transporter-like_ATP-bd"/>
</dbReference>
<dbReference type="Pfam" id="PF00005">
    <property type="entry name" value="ABC_tran"/>
    <property type="match status" value="1"/>
</dbReference>
<evidence type="ECO:0000259" key="4">
    <source>
        <dbReference type="PROSITE" id="PS50893"/>
    </source>
</evidence>
<dbReference type="GO" id="GO:0022857">
    <property type="term" value="F:transmembrane transporter activity"/>
    <property type="evidence" value="ECO:0007669"/>
    <property type="project" value="TreeGrafter"/>
</dbReference>
<comment type="caution">
    <text evidence="5">The sequence shown here is derived from an EMBL/GenBank/DDBJ whole genome shotgun (WGS) entry which is preliminary data.</text>
</comment>
<dbReference type="RefSeq" id="WP_140194549.1">
    <property type="nucleotide sequence ID" value="NZ_CP065915.1"/>
</dbReference>
<dbReference type="OrthoDB" id="9787227at2"/>
<dbReference type="EMBL" id="VFFF01000001">
    <property type="protein sequence ID" value="TNY33805.1"/>
    <property type="molecule type" value="Genomic_DNA"/>
</dbReference>
<keyword evidence="2" id="KW-0547">Nucleotide-binding</keyword>
<dbReference type="SMART" id="SM00382">
    <property type="entry name" value="AAA"/>
    <property type="match status" value="1"/>
</dbReference>
<dbReference type="Proteomes" id="UP000314011">
    <property type="component" value="Unassembled WGS sequence"/>
</dbReference>
<accession>A0A5C5GGD8</accession>
<proteinExistence type="inferred from homology"/>
<dbReference type="PROSITE" id="PS50893">
    <property type="entry name" value="ABC_TRANSPORTER_2"/>
    <property type="match status" value="1"/>
</dbReference>
<sequence length="225" mass="23990">MPDSSGPALDVRDLVVTGERGRNILEIDRLDLAPGTALGIEGPSGAGKSTLLFALAGLAERATGRVSWNGTDLLSLSADRRTRFRAESIGLIFQDFLLFDELGPAANAGLQSLFAPKAKRAGLKDRAAAVLARLGVPSEARTVASFSGGERQRVGIARALAHDPAILLADEPTANLHRAASDALTDDLLADVRERGRTLIVVSHDERLLSRMDRRLRIADGRRVA</sequence>